<dbReference type="OrthoDB" id="3212478at2"/>
<dbReference type="InterPro" id="IPR002347">
    <property type="entry name" value="SDR_fam"/>
</dbReference>
<dbReference type="InterPro" id="IPR036291">
    <property type="entry name" value="NAD(P)-bd_dom_sf"/>
</dbReference>
<gene>
    <name evidence="4" type="ORF">BEL07_19280</name>
</gene>
<dbReference type="PRINTS" id="PR00081">
    <property type="entry name" value="GDHRDH"/>
</dbReference>
<keyword evidence="5" id="KW-1185">Reference proteome</keyword>
<comment type="similarity">
    <text evidence="1 3">Belongs to the short-chain dehydrogenases/reductases (SDR) family.</text>
</comment>
<keyword evidence="2" id="KW-0560">Oxidoreductase</keyword>
<name>A0A1E8Q0M9_9MYCO</name>
<dbReference type="GO" id="GO:0016491">
    <property type="term" value="F:oxidoreductase activity"/>
    <property type="evidence" value="ECO:0007669"/>
    <property type="project" value="UniProtKB-KW"/>
</dbReference>
<dbReference type="PANTHER" id="PTHR44196">
    <property type="entry name" value="DEHYDROGENASE/REDUCTASE SDR FAMILY MEMBER 7B"/>
    <property type="match status" value="1"/>
</dbReference>
<protein>
    <submittedName>
        <fullName evidence="4">Short-chain dehydrogenase</fullName>
    </submittedName>
</protein>
<dbReference type="AlphaFoldDB" id="A0A1E8Q0M9"/>
<evidence type="ECO:0000256" key="3">
    <source>
        <dbReference type="RuleBase" id="RU000363"/>
    </source>
</evidence>
<dbReference type="PROSITE" id="PS00061">
    <property type="entry name" value="ADH_SHORT"/>
    <property type="match status" value="1"/>
</dbReference>
<organism evidence="4 5">
    <name type="scientific">Mycolicibacterium grossiae</name>
    <dbReference type="NCBI Taxonomy" id="1552759"/>
    <lineage>
        <taxon>Bacteria</taxon>
        <taxon>Bacillati</taxon>
        <taxon>Actinomycetota</taxon>
        <taxon>Actinomycetes</taxon>
        <taxon>Mycobacteriales</taxon>
        <taxon>Mycobacteriaceae</taxon>
        <taxon>Mycolicibacterium</taxon>
    </lineage>
</organism>
<evidence type="ECO:0000313" key="5">
    <source>
        <dbReference type="Proteomes" id="UP000178953"/>
    </source>
</evidence>
<dbReference type="Pfam" id="PF00106">
    <property type="entry name" value="adh_short"/>
    <property type="match status" value="1"/>
</dbReference>
<proteinExistence type="inferred from homology"/>
<dbReference type="PANTHER" id="PTHR44196:SF1">
    <property type="entry name" value="DEHYDROGENASE_REDUCTASE SDR FAMILY MEMBER 7B"/>
    <property type="match status" value="1"/>
</dbReference>
<evidence type="ECO:0000256" key="2">
    <source>
        <dbReference type="ARBA" id="ARBA00023002"/>
    </source>
</evidence>
<dbReference type="EMBL" id="MCHX01000048">
    <property type="protein sequence ID" value="OFJ52072.1"/>
    <property type="molecule type" value="Genomic_DNA"/>
</dbReference>
<evidence type="ECO:0000256" key="1">
    <source>
        <dbReference type="ARBA" id="ARBA00006484"/>
    </source>
</evidence>
<dbReference type="Gene3D" id="3.40.50.720">
    <property type="entry name" value="NAD(P)-binding Rossmann-like Domain"/>
    <property type="match status" value="1"/>
</dbReference>
<dbReference type="NCBIfam" id="NF006119">
    <property type="entry name" value="PRK08264.1-5"/>
    <property type="match status" value="1"/>
</dbReference>
<dbReference type="InterPro" id="IPR020904">
    <property type="entry name" value="Sc_DH/Rdtase_CS"/>
</dbReference>
<dbReference type="RefSeq" id="WP_070354683.1">
    <property type="nucleotide sequence ID" value="NZ_CP043474.1"/>
</dbReference>
<comment type="caution">
    <text evidence="4">The sequence shown here is derived from an EMBL/GenBank/DDBJ whole genome shotgun (WGS) entry which is preliminary data.</text>
</comment>
<evidence type="ECO:0000313" key="4">
    <source>
        <dbReference type="EMBL" id="OFJ52072.1"/>
    </source>
</evidence>
<dbReference type="PRINTS" id="PR00080">
    <property type="entry name" value="SDRFAMILY"/>
</dbReference>
<accession>A0A1E8Q0M9</accession>
<dbReference type="GO" id="GO:0016020">
    <property type="term" value="C:membrane"/>
    <property type="evidence" value="ECO:0007669"/>
    <property type="project" value="TreeGrafter"/>
</dbReference>
<sequence>MDVSSCTALVTGANRGLGRHFVTELLRRGATVYAGARDPGTVDVEGAVALRVDLDDPESITAAARTAGDVTLLVNNAGVSVGGDLLDGDLDAARREMETNYFGTLAVTRAFVPVIEGNGGGAILNVLSVLSWLSLPAAGGYCASKSAAWSMTNAVRLSVADRGIAVTALHVGAMDTDMMRGSDVPKHDPATVAALAIDGVAAGEFEVLADDVSRGVQAGLSGGVSGVYPRFADRG</sequence>
<dbReference type="SUPFAM" id="SSF51735">
    <property type="entry name" value="NAD(P)-binding Rossmann-fold domains"/>
    <property type="match status" value="1"/>
</dbReference>
<reference evidence="4 5" key="1">
    <citation type="submission" date="2016-09" db="EMBL/GenBank/DDBJ databases">
        <title>genome sequence of Mycobacterium sp. 739 SCH.</title>
        <authorList>
            <person name="Greninger A.L."/>
            <person name="Qin X."/>
            <person name="Jerome K."/>
            <person name="Vora S."/>
            <person name="Quinn K."/>
        </authorList>
    </citation>
    <scope>NUCLEOTIDE SEQUENCE [LARGE SCALE GENOMIC DNA]</scope>
    <source>
        <strain evidence="4 5">SCH</strain>
    </source>
</reference>
<dbReference type="Proteomes" id="UP000178953">
    <property type="component" value="Unassembled WGS sequence"/>
</dbReference>